<feature type="domain" description="EAL" evidence="3">
    <location>
        <begin position="506"/>
        <end position="749"/>
    </location>
</feature>
<dbReference type="InterPro" id="IPR000160">
    <property type="entry name" value="GGDEF_dom"/>
</dbReference>
<dbReference type="AlphaFoldDB" id="A0A4Y3KGQ2"/>
<dbReference type="Proteomes" id="UP000315842">
    <property type="component" value="Unassembled WGS sequence"/>
</dbReference>
<feature type="transmembrane region" description="Helical" evidence="2">
    <location>
        <begin position="32"/>
        <end position="52"/>
    </location>
</feature>
<feature type="transmembrane region" description="Helical" evidence="2">
    <location>
        <begin position="153"/>
        <end position="172"/>
    </location>
</feature>
<evidence type="ECO:0000259" key="4">
    <source>
        <dbReference type="PROSITE" id="PS50887"/>
    </source>
</evidence>
<feature type="region of interest" description="Disordered" evidence="1">
    <location>
        <begin position="737"/>
        <end position="762"/>
    </location>
</feature>
<dbReference type="EMBL" id="BJLP01000053">
    <property type="protein sequence ID" value="GEA82255.1"/>
    <property type="molecule type" value="Genomic_DNA"/>
</dbReference>
<dbReference type="SMART" id="SM00052">
    <property type="entry name" value="EAL"/>
    <property type="match status" value="1"/>
</dbReference>
<evidence type="ECO:0000313" key="5">
    <source>
        <dbReference type="EMBL" id="GEA82255.1"/>
    </source>
</evidence>
<sequence length="775" mass="84133">MGAVSPECQVMSGGAHAEATIVLGSVPTWVCAVQLLAAGLVAGLLVLQWLWWRTDRRPVGAVWGLAWSADIGLMLLVGAVAGYLAPGTVQTVLTFVHLLLVAGFLLLALPTTRAFAQGPRTAWWVAGAAVPLAAHAIAWLVPEVRDAGPRSDLAVGSTLVVATLVVLSYVVVTLGRHSVTVWGALLVAAGLESVSMLVASGFMPDRDISSLLAALWAVPIAFGLAALALVRVRQSQDEASRQHRMRDAVARVSNAAWFARDADTLLLQARDEARKVLDDPAVEGTLRPIAHGRFVCELYSAQVRDGHERAFLVDVAQIVSAAAERYALTRQLNRTAFADALTGLPNRRAVQQHLHEVLERANVERTRVSLVYCDLDGFKRYNDVHGHAGGDDMLCRVATYLRGAIPGEETFVGRLGGDEFVVVISRAPLDPELVAIARSLREGFVDRSPGNRPSRLSVGIATWQPGDVVDVEALVRHADTAMLEAKRSRSGFRVFDRALRRAVEAERVQRSALEAAVTDGLFTAHYQPIVDARTLEVLQVEALARWDHHGRLLLPVDWLELAEETGLIVPIGLSMLSQARRALDRFQMPVSVNLAARHLSEPDALEQIETAWGSTYWEHLTLEITESALVQTGAAIPVLSELRARGTRIAVDDFGTGYSSLARLARLPVDVLKIDRSFVREVDTERGASVVRAIIELAAAHGLDVVAEGVERAADLDALVQLGVRRVQGNFLGRAAPTVPVRGPRPGSQWEDTRPLRVVPSPRTDDRFDLLHHRA</sequence>
<proteinExistence type="predicted"/>
<dbReference type="InterPro" id="IPR035919">
    <property type="entry name" value="EAL_sf"/>
</dbReference>
<gene>
    <name evidence="5" type="ORF">CUD01_26990</name>
</gene>
<dbReference type="Pfam" id="PF00990">
    <property type="entry name" value="GGDEF"/>
    <property type="match status" value="1"/>
</dbReference>
<feature type="transmembrane region" description="Helical" evidence="2">
    <location>
        <begin position="91"/>
        <end position="109"/>
    </location>
</feature>
<keyword evidence="2" id="KW-0812">Transmembrane</keyword>
<dbReference type="CDD" id="cd01949">
    <property type="entry name" value="GGDEF"/>
    <property type="match status" value="1"/>
</dbReference>
<keyword evidence="2" id="KW-0472">Membrane</keyword>
<evidence type="ECO:0000259" key="3">
    <source>
        <dbReference type="PROSITE" id="PS50883"/>
    </source>
</evidence>
<feature type="transmembrane region" description="Helical" evidence="2">
    <location>
        <begin position="121"/>
        <end position="141"/>
    </location>
</feature>
<dbReference type="InterPro" id="IPR029787">
    <property type="entry name" value="Nucleotide_cyclase"/>
</dbReference>
<evidence type="ECO:0000256" key="1">
    <source>
        <dbReference type="SAM" id="MobiDB-lite"/>
    </source>
</evidence>
<dbReference type="SMART" id="SM00267">
    <property type="entry name" value="GGDEF"/>
    <property type="match status" value="1"/>
</dbReference>
<dbReference type="SUPFAM" id="SSF55073">
    <property type="entry name" value="Nucleotide cyclase"/>
    <property type="match status" value="1"/>
</dbReference>
<feature type="transmembrane region" description="Helical" evidence="2">
    <location>
        <begin position="179"/>
        <end position="202"/>
    </location>
</feature>
<evidence type="ECO:0000313" key="6">
    <source>
        <dbReference type="Proteomes" id="UP000315842"/>
    </source>
</evidence>
<reference evidence="5 6" key="1">
    <citation type="submission" date="2019-06" db="EMBL/GenBank/DDBJ databases">
        <title>Whole genome shotgun sequence of Cellulomonas uda NBRC 3747.</title>
        <authorList>
            <person name="Hosoyama A."/>
            <person name="Uohara A."/>
            <person name="Ohji S."/>
            <person name="Ichikawa N."/>
        </authorList>
    </citation>
    <scope>NUCLEOTIDE SEQUENCE [LARGE SCALE GENOMIC DNA]</scope>
    <source>
        <strain evidence="5 6">NBRC 3747</strain>
    </source>
</reference>
<evidence type="ECO:0008006" key="7">
    <source>
        <dbReference type="Google" id="ProtNLM"/>
    </source>
</evidence>
<dbReference type="InterPro" id="IPR001633">
    <property type="entry name" value="EAL_dom"/>
</dbReference>
<dbReference type="PROSITE" id="PS50883">
    <property type="entry name" value="EAL"/>
    <property type="match status" value="1"/>
</dbReference>
<keyword evidence="2" id="KW-1133">Transmembrane helix</keyword>
<feature type="transmembrane region" description="Helical" evidence="2">
    <location>
        <begin position="208"/>
        <end position="230"/>
    </location>
</feature>
<feature type="domain" description="GGDEF" evidence="4">
    <location>
        <begin position="366"/>
        <end position="497"/>
    </location>
</feature>
<protein>
    <recommendedName>
        <fullName evidence="7">GGDEF-domain containing protein</fullName>
    </recommendedName>
</protein>
<dbReference type="InterPro" id="IPR050706">
    <property type="entry name" value="Cyclic-di-GMP_PDE-like"/>
</dbReference>
<feature type="transmembrane region" description="Helical" evidence="2">
    <location>
        <begin position="64"/>
        <end position="85"/>
    </location>
</feature>
<dbReference type="Gene3D" id="3.20.20.450">
    <property type="entry name" value="EAL domain"/>
    <property type="match status" value="1"/>
</dbReference>
<accession>A0A4Y3KGQ2</accession>
<dbReference type="NCBIfam" id="TIGR00254">
    <property type="entry name" value="GGDEF"/>
    <property type="match status" value="1"/>
</dbReference>
<dbReference type="SUPFAM" id="SSF141868">
    <property type="entry name" value="EAL domain-like"/>
    <property type="match status" value="1"/>
</dbReference>
<evidence type="ECO:0000256" key="2">
    <source>
        <dbReference type="SAM" id="Phobius"/>
    </source>
</evidence>
<keyword evidence="6" id="KW-1185">Reference proteome</keyword>
<dbReference type="Gene3D" id="3.30.70.270">
    <property type="match status" value="1"/>
</dbReference>
<name>A0A4Y3KGQ2_CELUD</name>
<dbReference type="PANTHER" id="PTHR33121">
    <property type="entry name" value="CYCLIC DI-GMP PHOSPHODIESTERASE PDEF"/>
    <property type="match status" value="1"/>
</dbReference>
<organism evidence="5 6">
    <name type="scientific">Cellulomonas uda</name>
    <dbReference type="NCBI Taxonomy" id="1714"/>
    <lineage>
        <taxon>Bacteria</taxon>
        <taxon>Bacillati</taxon>
        <taxon>Actinomycetota</taxon>
        <taxon>Actinomycetes</taxon>
        <taxon>Micrococcales</taxon>
        <taxon>Cellulomonadaceae</taxon>
        <taxon>Cellulomonas</taxon>
    </lineage>
</organism>
<dbReference type="PANTHER" id="PTHR33121:SF79">
    <property type="entry name" value="CYCLIC DI-GMP PHOSPHODIESTERASE PDED-RELATED"/>
    <property type="match status" value="1"/>
</dbReference>
<comment type="caution">
    <text evidence="5">The sequence shown here is derived from an EMBL/GenBank/DDBJ whole genome shotgun (WGS) entry which is preliminary data.</text>
</comment>
<dbReference type="PROSITE" id="PS50887">
    <property type="entry name" value="GGDEF"/>
    <property type="match status" value="1"/>
</dbReference>
<dbReference type="Pfam" id="PF00563">
    <property type="entry name" value="EAL"/>
    <property type="match status" value="1"/>
</dbReference>
<dbReference type="GO" id="GO:0071111">
    <property type="term" value="F:cyclic-guanylate-specific phosphodiesterase activity"/>
    <property type="evidence" value="ECO:0007669"/>
    <property type="project" value="InterPro"/>
</dbReference>
<dbReference type="InterPro" id="IPR043128">
    <property type="entry name" value="Rev_trsase/Diguanyl_cyclase"/>
</dbReference>
<dbReference type="CDD" id="cd01948">
    <property type="entry name" value="EAL"/>
    <property type="match status" value="1"/>
</dbReference>